<dbReference type="InterPro" id="IPR007539">
    <property type="entry name" value="DUF551"/>
</dbReference>
<dbReference type="EMBL" id="CP063056">
    <property type="protein sequence ID" value="QPB42180.1"/>
    <property type="molecule type" value="Genomic_DNA"/>
</dbReference>
<proteinExistence type="predicted"/>
<sequence length="70" mass="8016">MNNWIRVKDRLPPRGTDILIYISSRNVIDIAWLDDGANGVDCFVGTEFGYDAKNVSHWQPLPEKPEVKDE</sequence>
<feature type="domain" description="DUF551" evidence="1">
    <location>
        <begin position="4"/>
        <end position="66"/>
    </location>
</feature>
<evidence type="ECO:0000313" key="3">
    <source>
        <dbReference type="Proteomes" id="UP000663069"/>
    </source>
</evidence>
<protein>
    <submittedName>
        <fullName evidence="2">DUF551 domain-containing protein</fullName>
    </submittedName>
</protein>
<reference evidence="2 3" key="1">
    <citation type="submission" date="2020-10" db="EMBL/GenBank/DDBJ databases">
        <title>Genome Sequencing of Rodentibacter spp. strain DSM111151.</title>
        <authorList>
            <person name="Benga L."/>
            <person name="Lautwein T."/>
        </authorList>
    </citation>
    <scope>NUCLEOTIDE SEQUENCE [LARGE SCALE GENOMIC DNA]</scope>
    <source>
        <strain evidence="2 3">DSM 111151</strain>
    </source>
</reference>
<evidence type="ECO:0000313" key="2">
    <source>
        <dbReference type="EMBL" id="QPB42180.1"/>
    </source>
</evidence>
<name>A0ABX6UY13_9PAST</name>
<organism evidence="2 3">
    <name type="scientific">Rodentibacter haemolyticus</name>
    <dbReference type="NCBI Taxonomy" id="2778911"/>
    <lineage>
        <taxon>Bacteria</taxon>
        <taxon>Pseudomonadati</taxon>
        <taxon>Pseudomonadota</taxon>
        <taxon>Gammaproteobacteria</taxon>
        <taxon>Pasteurellales</taxon>
        <taxon>Pasteurellaceae</taxon>
        <taxon>Rodentibacter</taxon>
    </lineage>
</organism>
<gene>
    <name evidence="2" type="ORF">IHV77_09725</name>
</gene>
<dbReference type="Proteomes" id="UP000663069">
    <property type="component" value="Chromosome"/>
</dbReference>
<dbReference type="Pfam" id="PF04448">
    <property type="entry name" value="DUF551"/>
    <property type="match status" value="1"/>
</dbReference>
<evidence type="ECO:0000259" key="1">
    <source>
        <dbReference type="Pfam" id="PF04448"/>
    </source>
</evidence>
<dbReference type="RefSeq" id="WP_194811762.1">
    <property type="nucleotide sequence ID" value="NZ_CP063056.1"/>
</dbReference>
<accession>A0ABX6UY13</accession>
<keyword evidence="3" id="KW-1185">Reference proteome</keyword>